<proteinExistence type="predicted"/>
<feature type="compositionally biased region" description="Low complexity" evidence="1">
    <location>
        <begin position="527"/>
        <end position="548"/>
    </location>
</feature>
<dbReference type="AlphaFoldDB" id="A0A6A5ZGG1"/>
<name>A0A6A5ZGG1_9PLEO</name>
<evidence type="ECO:0000313" key="2">
    <source>
        <dbReference type="EMBL" id="KAF2117481.1"/>
    </source>
</evidence>
<feature type="compositionally biased region" description="Polar residues" evidence="1">
    <location>
        <begin position="319"/>
        <end position="335"/>
    </location>
</feature>
<dbReference type="Proteomes" id="UP000799770">
    <property type="component" value="Unassembled WGS sequence"/>
</dbReference>
<feature type="compositionally biased region" description="Polar residues" evidence="1">
    <location>
        <begin position="366"/>
        <end position="379"/>
    </location>
</feature>
<feature type="region of interest" description="Disordered" evidence="1">
    <location>
        <begin position="319"/>
        <end position="347"/>
    </location>
</feature>
<evidence type="ECO:0000256" key="1">
    <source>
        <dbReference type="SAM" id="MobiDB-lite"/>
    </source>
</evidence>
<keyword evidence="3" id="KW-1185">Reference proteome</keyword>
<gene>
    <name evidence="2" type="ORF">BDV96DRAFT_26715</name>
</gene>
<reference evidence="2" key="1">
    <citation type="journal article" date="2020" name="Stud. Mycol.">
        <title>101 Dothideomycetes genomes: a test case for predicting lifestyles and emergence of pathogens.</title>
        <authorList>
            <person name="Haridas S."/>
            <person name="Albert R."/>
            <person name="Binder M."/>
            <person name="Bloem J."/>
            <person name="Labutti K."/>
            <person name="Salamov A."/>
            <person name="Andreopoulos B."/>
            <person name="Baker S."/>
            <person name="Barry K."/>
            <person name="Bills G."/>
            <person name="Bluhm B."/>
            <person name="Cannon C."/>
            <person name="Castanera R."/>
            <person name="Culley D."/>
            <person name="Daum C."/>
            <person name="Ezra D."/>
            <person name="Gonzalez J."/>
            <person name="Henrissat B."/>
            <person name="Kuo A."/>
            <person name="Liang C."/>
            <person name="Lipzen A."/>
            <person name="Lutzoni F."/>
            <person name="Magnuson J."/>
            <person name="Mondo S."/>
            <person name="Nolan M."/>
            <person name="Ohm R."/>
            <person name="Pangilinan J."/>
            <person name="Park H.-J."/>
            <person name="Ramirez L."/>
            <person name="Alfaro M."/>
            <person name="Sun H."/>
            <person name="Tritt A."/>
            <person name="Yoshinaga Y."/>
            <person name="Zwiers L.-H."/>
            <person name="Turgeon B."/>
            <person name="Goodwin S."/>
            <person name="Spatafora J."/>
            <person name="Crous P."/>
            <person name="Grigoriev I."/>
        </authorList>
    </citation>
    <scope>NUCLEOTIDE SEQUENCE</scope>
    <source>
        <strain evidence="2">CBS 627.86</strain>
    </source>
</reference>
<sequence>MAPAVKRMHRVANGVRVEIREPVTETPELKRVRSSFDHTRTTISRPEVSIIGTFPWNLPTFLPAPRRIETNFTKAALINKLYAAAAKAQQHGYQNDIPPSIESLQVELPDGSTLFPPAMDRCEREWDGSVSLIPDNLKLGYRTAHLSKKKMKVQVTNTVIANGNSCKPASLAASDVKRHIKDIRDQLWSASAGVLQTTAPAPIAAAMPPPTAPSIAAAGGLQTPQYFPTVAVTPPRTASAPSIAQPQEHFEDSGLGGMELDEVLKDSSMQDAKMDEVAAERPVMSFGSASASNNFNVPSFDDEMKDFSLSDQVNVEMTSADSGLGVRSTSATNKGTHAPMDSEVKDSSLPNQIEELEVSKDVAPATGSTSAPNNSTTAPTEDAPKGSSHDNQVLDDEYLASDDDTTPEAIISQLSKTLRCIPEAAIRRTLHTGPGIQSYWTEDGTHYVQPIPIRNLLGQCTSQILNFYPVLNVFDAYPSTFFYSDDGIVFYMIYHSSNGDFFSIADGYSQLAEITDYTPLPPPKPVLPSSSSSSTLPDFPTATATTTTTKHEDAPTTANADARKNIIASLASAWKSSTAQINSLLSIDNTTNNYTLISNLSSTFDPLADSLKTLHPRLSLTEVHQTGLTLEKLVFLFHNIASYIALDDEKAEDRGIILAADTFEMLGRCVPGGQVDDLWDRFEPPQFVRDARTEHEKKKMADKEMDSALDDLGDLGWGEQSKEGKEGKTVKDAWARIKSEMAIFGADPGLLKNSSVLKTLMAKHITPATEVFKAIADGASTISTKYIKAAGWDAYPLYSFELTVLDRFEEEHKFYFPEGGAWDAYRGTFQEFQKGWYALRDALNAVLP</sequence>
<protein>
    <submittedName>
        <fullName evidence="2">Uncharacterized protein</fullName>
    </submittedName>
</protein>
<feature type="region of interest" description="Disordered" evidence="1">
    <location>
        <begin position="522"/>
        <end position="558"/>
    </location>
</feature>
<organism evidence="2 3">
    <name type="scientific">Lophiotrema nucula</name>
    <dbReference type="NCBI Taxonomy" id="690887"/>
    <lineage>
        <taxon>Eukaryota</taxon>
        <taxon>Fungi</taxon>
        <taxon>Dikarya</taxon>
        <taxon>Ascomycota</taxon>
        <taxon>Pezizomycotina</taxon>
        <taxon>Dothideomycetes</taxon>
        <taxon>Pleosporomycetidae</taxon>
        <taxon>Pleosporales</taxon>
        <taxon>Lophiotremataceae</taxon>
        <taxon>Lophiotrema</taxon>
    </lineage>
</organism>
<evidence type="ECO:0000313" key="3">
    <source>
        <dbReference type="Proteomes" id="UP000799770"/>
    </source>
</evidence>
<dbReference type="EMBL" id="ML977319">
    <property type="protein sequence ID" value="KAF2117481.1"/>
    <property type="molecule type" value="Genomic_DNA"/>
</dbReference>
<accession>A0A6A5ZGG1</accession>
<feature type="region of interest" description="Disordered" evidence="1">
    <location>
        <begin position="359"/>
        <end position="391"/>
    </location>
</feature>